<reference evidence="3 5" key="2">
    <citation type="submission" date="2017-05" db="EMBL/GenBank/DDBJ databases">
        <title>The draft genome of the hyperthermophilic archaeon 'Pyrodictium delaneyi strain Hulk', an iron and nitrate reducer, reveals the capacity for sulfate reduction.</title>
        <authorList>
            <person name="Demey L.M."/>
            <person name="Miller C."/>
            <person name="Manzella M."/>
            <person name="Reguera G."/>
            <person name="Kashefi K."/>
        </authorList>
    </citation>
    <scope>NUCLEOTIDE SEQUENCE [LARGE SCALE GENOMIC DNA]</scope>
    <source>
        <strain evidence="3 5">Hulk</strain>
    </source>
</reference>
<dbReference type="Gene3D" id="3.40.50.1000">
    <property type="entry name" value="HAD superfamily/HAD-like"/>
    <property type="match status" value="1"/>
</dbReference>
<dbReference type="EMBL" id="CP013011">
    <property type="protein sequence ID" value="ALL01551.1"/>
    <property type="molecule type" value="Genomic_DNA"/>
</dbReference>
<dbReference type="STRING" id="1273541.Pyrde_1508"/>
<dbReference type="GO" id="GO:0000287">
    <property type="term" value="F:magnesium ion binding"/>
    <property type="evidence" value="ECO:0007669"/>
    <property type="project" value="TreeGrafter"/>
</dbReference>
<dbReference type="Pfam" id="PF08282">
    <property type="entry name" value="Hydrolase_3"/>
    <property type="match status" value="2"/>
</dbReference>
<dbReference type="OrthoDB" id="120822at2157"/>
<gene>
    <name evidence="3" type="ORF">Pdsh_05830</name>
    <name evidence="2" type="ORF">Pyrde_1508</name>
</gene>
<dbReference type="AlphaFoldDB" id="A0A0P0N3P8"/>
<dbReference type="GO" id="GO:0008967">
    <property type="term" value="F:phosphoglycolate phosphatase activity"/>
    <property type="evidence" value="ECO:0007669"/>
    <property type="project" value="UniProtKB-UniRule"/>
</dbReference>
<dbReference type="InterPro" id="IPR023214">
    <property type="entry name" value="HAD_sf"/>
</dbReference>
<protein>
    <recommendedName>
        <fullName evidence="1">Phosphoglycolate phosphatase</fullName>
        <ecNumber evidence="1">3.1.3.18</ecNumber>
    </recommendedName>
</protein>
<dbReference type="KEGG" id="pdl:Pyrde_1508"/>
<dbReference type="EC" id="3.1.3.18" evidence="1"/>
<organism evidence="2 4">
    <name type="scientific">Pyrodictium delaneyi</name>
    <dbReference type="NCBI Taxonomy" id="1273541"/>
    <lineage>
        <taxon>Archaea</taxon>
        <taxon>Thermoproteota</taxon>
        <taxon>Thermoprotei</taxon>
        <taxon>Desulfurococcales</taxon>
        <taxon>Pyrodictiaceae</taxon>
        <taxon>Pyrodictium</taxon>
    </lineage>
</organism>
<dbReference type="EMBL" id="NCQP01000003">
    <property type="protein sequence ID" value="OWJ54549.1"/>
    <property type="molecule type" value="Genomic_DNA"/>
</dbReference>
<dbReference type="SUPFAM" id="SSF56784">
    <property type="entry name" value="HAD-like"/>
    <property type="match status" value="1"/>
</dbReference>
<evidence type="ECO:0000313" key="5">
    <source>
        <dbReference type="Proteomes" id="UP000196694"/>
    </source>
</evidence>
<keyword evidence="5" id="KW-1185">Reference proteome</keyword>
<dbReference type="PANTHER" id="PTHR10000:SF8">
    <property type="entry name" value="HAD SUPERFAMILY HYDROLASE-LIKE, TYPE 3"/>
    <property type="match status" value="1"/>
</dbReference>
<dbReference type="Proteomes" id="UP000196694">
    <property type="component" value="Unassembled WGS sequence"/>
</dbReference>
<dbReference type="NCBIfam" id="TIGR01484">
    <property type="entry name" value="HAD-SF-IIB"/>
    <property type="match status" value="1"/>
</dbReference>
<evidence type="ECO:0000313" key="3">
    <source>
        <dbReference type="EMBL" id="OWJ54549.1"/>
    </source>
</evidence>
<evidence type="ECO:0000256" key="1">
    <source>
        <dbReference type="NCBIfam" id="TIGR01487"/>
    </source>
</evidence>
<dbReference type="PANTHER" id="PTHR10000">
    <property type="entry name" value="PHOSPHOSERINE PHOSPHATASE"/>
    <property type="match status" value="1"/>
</dbReference>
<dbReference type="GO" id="GO:0005829">
    <property type="term" value="C:cytosol"/>
    <property type="evidence" value="ECO:0007669"/>
    <property type="project" value="TreeGrafter"/>
</dbReference>
<dbReference type="Proteomes" id="UP000058613">
    <property type="component" value="Chromosome"/>
</dbReference>
<name>A0A0P0N3P8_9CREN</name>
<dbReference type="Gene3D" id="3.90.1070.10">
    <property type="match status" value="1"/>
</dbReference>
<evidence type="ECO:0000313" key="4">
    <source>
        <dbReference type="Proteomes" id="UP000058613"/>
    </source>
</evidence>
<sequence>MDTNSYEALVELLPQRICGLAVDIDGTITERRQRGDFRLSLEAVEALRALEDAGIRVMLVTGNSVMVTAGVARYIGVKGPHVSENGCLVYRRGSFTSACRGTARAAARVLEEEMSGIIEPSWQNRCRFHDYAFTVRRGSVEEVIQEAEKLLRERGHQVKLSHSGYAIHVRPLEASKGLGLSLALRYAGLNPDCVIAIGDSVIDLEMREAGVLLAAVGNADPLLRKRADIVVPGESGKSVALLAKIIVEKYK</sequence>
<dbReference type="NCBIfam" id="TIGR01487">
    <property type="entry name" value="Pglycolate_arch"/>
    <property type="match status" value="1"/>
</dbReference>
<dbReference type="InterPro" id="IPR036412">
    <property type="entry name" value="HAD-like_sf"/>
</dbReference>
<accession>A0A0P0N3P8</accession>
<evidence type="ECO:0000313" key="2">
    <source>
        <dbReference type="EMBL" id="ALL01551.1"/>
    </source>
</evidence>
<dbReference type="GeneID" id="26099849"/>
<reference evidence="2 4" key="1">
    <citation type="submission" date="2015-10" db="EMBL/GenBank/DDBJ databases">
        <title>Complete genome sequence of hyperthermophilic archaeon Pyrodictium delaneyi Su06.</title>
        <authorList>
            <person name="Jung J.-H."/>
            <person name="Lin J."/>
            <person name="Holden J.F."/>
            <person name="Park C.-S."/>
        </authorList>
    </citation>
    <scope>NUCLEOTIDE SEQUENCE [LARGE SCALE GENOMIC DNA]</scope>
    <source>
        <strain evidence="2 4">Su06</strain>
    </source>
</reference>
<proteinExistence type="predicted"/>
<dbReference type="InterPro" id="IPR006379">
    <property type="entry name" value="HAD-SF_hydro_IIB"/>
</dbReference>
<dbReference type="RefSeq" id="WP_055409608.1">
    <property type="nucleotide sequence ID" value="NZ_CP013011.1"/>
</dbReference>